<evidence type="ECO:0000259" key="8">
    <source>
        <dbReference type="Pfam" id="PF02687"/>
    </source>
</evidence>
<organism evidence="9 10">
    <name type="scientific">Clostridium neuense</name>
    <dbReference type="NCBI Taxonomy" id="1728934"/>
    <lineage>
        <taxon>Bacteria</taxon>
        <taxon>Bacillati</taxon>
        <taxon>Bacillota</taxon>
        <taxon>Clostridia</taxon>
        <taxon>Eubacteriales</taxon>
        <taxon>Clostridiaceae</taxon>
        <taxon>Clostridium</taxon>
    </lineage>
</organism>
<comment type="caution">
    <text evidence="9">The sequence shown here is derived from an EMBL/GenBank/DDBJ whole genome shotgun (WGS) entry which is preliminary data.</text>
</comment>
<sequence>MRIIIKFILTNIKEKKLRAFLIVFSIMASTALFFASSGTASTIKKTFTQVTKQYLGDADIQIYANGKSPSPFISVAKTNKFKNKIDYAIGEIDASGTYTKENKDRDITLRGFNYEDINIMNPLNFYKASAIKPFNGNKIIISKKSADKYSLNVGNKIKIKIGDTAANFNIVGIAQNTGFFAIESDKNMLGIVPLSVAQQINNAGNEVWSVYVKAKNKKDTDSLIKGLSTVYKNYTVEKAIDDKAIEEQTGQVVMAFRAMMMVVLIMSMFIIYTVFKVVITERLPVIGTFRSIGATRMTTSVVLIGESICYGILGGIVGDAAGIGILKLLARIMSKQLSDDFTINISIEYDLKQLAIAFLFAIAVSFISSIVPIVKAAKLSVKDVVLNTIDTVTKENLWKFILGIAIIILSIIAPRVVAENSMGKSLDMIFDIISMIAAVIGIIVIVPYITETFVKVFELIYSIVFGNEGLLAAKNLRKNKNLMNNISLLTIGISTLFMLNVVSYSMGKEIVKAYGIFKYNVWVDNDDGKSIDRSVVNRVKSTYGVNDAEPVYFSWDVEVQNSNDKISGIYFLSNYDIENYLDIRLFQNKNVVMKNFEEGRNIIMTTTDLKKINKKVGDYIGIKTARGNREYKIVGSFNTLMNSGSSAIIPKKYAKGDFDLFQPSFIYIKTYADAASVKDDLAKKFKDKALTMKTITEREKENTDYINKTLFLIKAFPVLALIIGTVGVLNNFVISFIERKRALAIYASVGMSKFQTRKMLFIESVSIGIIGSLCGIVGGVLMTEVMPHILMLADFPMDMHYSTSVFVMSLVLGILITVFASFVPALKSSKMNIIEAIKYE</sequence>
<keyword evidence="4 7" id="KW-1133">Transmembrane helix</keyword>
<feature type="domain" description="ABC3 transporter permease C-terminal" evidence="8">
    <location>
        <begin position="259"/>
        <end position="380"/>
    </location>
</feature>
<comment type="subcellular location">
    <subcellularLocation>
        <location evidence="1">Cell membrane</location>
        <topology evidence="1">Multi-pass membrane protein</topology>
    </subcellularLocation>
</comment>
<evidence type="ECO:0000256" key="5">
    <source>
        <dbReference type="ARBA" id="ARBA00023136"/>
    </source>
</evidence>
<accession>A0ABW8TJL0</accession>
<dbReference type="InterPro" id="IPR050250">
    <property type="entry name" value="Macrolide_Exporter_MacB"/>
</dbReference>
<evidence type="ECO:0000256" key="7">
    <source>
        <dbReference type="SAM" id="Phobius"/>
    </source>
</evidence>
<evidence type="ECO:0000256" key="2">
    <source>
        <dbReference type="ARBA" id="ARBA00022475"/>
    </source>
</evidence>
<dbReference type="Proteomes" id="UP001623592">
    <property type="component" value="Unassembled WGS sequence"/>
</dbReference>
<keyword evidence="3 7" id="KW-0812">Transmembrane</keyword>
<dbReference type="PANTHER" id="PTHR30572:SF4">
    <property type="entry name" value="ABC TRANSPORTER PERMEASE YTRF"/>
    <property type="match status" value="1"/>
</dbReference>
<evidence type="ECO:0000313" key="10">
    <source>
        <dbReference type="Proteomes" id="UP001623592"/>
    </source>
</evidence>
<evidence type="ECO:0000256" key="3">
    <source>
        <dbReference type="ARBA" id="ARBA00022692"/>
    </source>
</evidence>
<feature type="transmembrane region" description="Helical" evidence="7">
    <location>
        <begin position="429"/>
        <end position="450"/>
    </location>
</feature>
<reference evidence="9 10" key="1">
    <citation type="submission" date="2024-11" db="EMBL/GenBank/DDBJ databases">
        <authorList>
            <person name="Heng Y.C."/>
            <person name="Lim A.C.H."/>
            <person name="Lee J.K.Y."/>
            <person name="Kittelmann S."/>
        </authorList>
    </citation>
    <scope>NUCLEOTIDE SEQUENCE [LARGE SCALE GENOMIC DNA]</scope>
    <source>
        <strain evidence="9 10">WILCCON 0114</strain>
    </source>
</reference>
<feature type="domain" description="ABC3 transporter permease C-terminal" evidence="8">
    <location>
        <begin position="715"/>
        <end position="833"/>
    </location>
</feature>
<name>A0ABW8TJL0_9CLOT</name>
<proteinExistence type="inferred from homology"/>
<comment type="similarity">
    <text evidence="6">Belongs to the ABC-4 integral membrane protein family.</text>
</comment>
<feature type="transmembrane region" description="Helical" evidence="7">
    <location>
        <begin position="254"/>
        <end position="275"/>
    </location>
</feature>
<feature type="transmembrane region" description="Helical" evidence="7">
    <location>
        <begin position="354"/>
        <end position="377"/>
    </location>
</feature>
<gene>
    <name evidence="9" type="ORF">ACJDT4_20000</name>
</gene>
<feature type="transmembrane region" description="Helical" evidence="7">
    <location>
        <begin position="801"/>
        <end position="823"/>
    </location>
</feature>
<keyword evidence="2" id="KW-1003">Cell membrane</keyword>
<feature type="transmembrane region" description="Helical" evidence="7">
    <location>
        <begin position="759"/>
        <end position="781"/>
    </location>
</feature>
<dbReference type="RefSeq" id="WP_406789361.1">
    <property type="nucleotide sequence ID" value="NZ_JBJIAA010000020.1"/>
</dbReference>
<dbReference type="Pfam" id="PF02687">
    <property type="entry name" value="FtsX"/>
    <property type="match status" value="2"/>
</dbReference>
<evidence type="ECO:0000256" key="1">
    <source>
        <dbReference type="ARBA" id="ARBA00004651"/>
    </source>
</evidence>
<feature type="transmembrane region" description="Helical" evidence="7">
    <location>
        <begin position="485"/>
        <end position="506"/>
    </location>
</feature>
<feature type="transmembrane region" description="Helical" evidence="7">
    <location>
        <begin position="397"/>
        <end position="417"/>
    </location>
</feature>
<dbReference type="InterPro" id="IPR003838">
    <property type="entry name" value="ABC3_permease_C"/>
</dbReference>
<feature type="transmembrane region" description="Helical" evidence="7">
    <location>
        <begin position="310"/>
        <end position="333"/>
    </location>
</feature>
<evidence type="ECO:0000313" key="9">
    <source>
        <dbReference type="EMBL" id="MFL0252702.1"/>
    </source>
</evidence>
<feature type="transmembrane region" description="Helical" evidence="7">
    <location>
        <begin position="715"/>
        <end position="738"/>
    </location>
</feature>
<evidence type="ECO:0000256" key="6">
    <source>
        <dbReference type="ARBA" id="ARBA00038076"/>
    </source>
</evidence>
<evidence type="ECO:0000256" key="4">
    <source>
        <dbReference type="ARBA" id="ARBA00022989"/>
    </source>
</evidence>
<keyword evidence="10" id="KW-1185">Reference proteome</keyword>
<dbReference type="EMBL" id="JBJIAA010000020">
    <property type="protein sequence ID" value="MFL0252702.1"/>
    <property type="molecule type" value="Genomic_DNA"/>
</dbReference>
<keyword evidence="5 7" id="KW-0472">Membrane</keyword>
<dbReference type="PANTHER" id="PTHR30572">
    <property type="entry name" value="MEMBRANE COMPONENT OF TRANSPORTER-RELATED"/>
    <property type="match status" value="1"/>
</dbReference>
<protein>
    <submittedName>
        <fullName evidence="9">ABC transporter permease</fullName>
    </submittedName>
</protein>